<keyword evidence="1" id="KW-0812">Transmembrane</keyword>
<keyword evidence="1" id="KW-1133">Transmembrane helix</keyword>
<comment type="caution">
    <text evidence="2">The sequence shown here is derived from an EMBL/GenBank/DDBJ whole genome shotgun (WGS) entry which is preliminary data.</text>
</comment>
<keyword evidence="3" id="KW-1185">Reference proteome</keyword>
<gene>
    <name evidence="2" type="ORF">HGA13_04015</name>
</gene>
<evidence type="ECO:0000313" key="3">
    <source>
        <dbReference type="Proteomes" id="UP000565715"/>
    </source>
</evidence>
<dbReference type="Proteomes" id="UP000565715">
    <property type="component" value="Unassembled WGS sequence"/>
</dbReference>
<proteinExistence type="predicted"/>
<keyword evidence="1" id="KW-0472">Membrane</keyword>
<dbReference type="AlphaFoldDB" id="A0A846XC80"/>
<evidence type="ECO:0000256" key="1">
    <source>
        <dbReference type="SAM" id="Phobius"/>
    </source>
</evidence>
<accession>A0A846XC80</accession>
<evidence type="ECO:0000313" key="2">
    <source>
        <dbReference type="EMBL" id="NKY32243.1"/>
    </source>
</evidence>
<name>A0A846XC80_9NOCA</name>
<protein>
    <submittedName>
        <fullName evidence="2">Uncharacterized protein</fullName>
    </submittedName>
</protein>
<dbReference type="RefSeq" id="WP_157112606.1">
    <property type="nucleotide sequence ID" value="NZ_JAAXOO010000001.1"/>
</dbReference>
<sequence>MSAKFRIGCGVVSGVLAVWALALLFTPITLTFYGEDELEVECKSVVQAGWNSKIFYEGDGTRSYSYREVKGDIPLAEQGSSWEHKDRMEGKCDRKRTSNVAWAAVLLAPAGVLASLSVSAGRKH</sequence>
<reference evidence="2 3" key="1">
    <citation type="submission" date="2020-04" db="EMBL/GenBank/DDBJ databases">
        <title>MicrobeNet Type strains.</title>
        <authorList>
            <person name="Nicholson A.C."/>
        </authorList>
    </citation>
    <scope>NUCLEOTIDE SEQUENCE [LARGE SCALE GENOMIC DNA]</scope>
    <source>
        <strain evidence="2 3">DSM 45078</strain>
    </source>
</reference>
<feature type="transmembrane region" description="Helical" evidence="1">
    <location>
        <begin position="100"/>
        <end position="120"/>
    </location>
</feature>
<feature type="transmembrane region" description="Helical" evidence="1">
    <location>
        <begin position="7"/>
        <end position="28"/>
    </location>
</feature>
<organism evidence="2 3">
    <name type="scientific">Nocardia speluncae</name>
    <dbReference type="NCBI Taxonomy" id="419477"/>
    <lineage>
        <taxon>Bacteria</taxon>
        <taxon>Bacillati</taxon>
        <taxon>Actinomycetota</taxon>
        <taxon>Actinomycetes</taxon>
        <taxon>Mycobacteriales</taxon>
        <taxon>Nocardiaceae</taxon>
        <taxon>Nocardia</taxon>
    </lineage>
</organism>
<dbReference type="EMBL" id="JAAXOO010000001">
    <property type="protein sequence ID" value="NKY32243.1"/>
    <property type="molecule type" value="Genomic_DNA"/>
</dbReference>